<feature type="domain" description="GxGYxYP putative glycoside hydrolase second N-terminal" evidence="3">
    <location>
        <begin position="144"/>
        <end position="214"/>
    </location>
</feature>
<dbReference type="InterPro" id="IPR025832">
    <property type="entry name" value="GxGYxYP_C"/>
</dbReference>
<gene>
    <name evidence="5" type="ORF">ACFSB2_12920</name>
</gene>
<keyword evidence="6" id="KW-1185">Reference proteome</keyword>
<proteinExistence type="predicted"/>
<evidence type="ECO:0000259" key="2">
    <source>
        <dbReference type="Pfam" id="PF14323"/>
    </source>
</evidence>
<dbReference type="InterPro" id="IPR048309">
    <property type="entry name" value="GxGYxYP_N_3rd"/>
</dbReference>
<dbReference type="Gene3D" id="2.60.120.260">
    <property type="entry name" value="Galactose-binding domain-like"/>
    <property type="match status" value="1"/>
</dbReference>
<reference evidence="6" key="1">
    <citation type="journal article" date="2019" name="Int. J. Syst. Evol. Microbiol.">
        <title>The Global Catalogue of Microorganisms (GCM) 10K type strain sequencing project: providing services to taxonomists for standard genome sequencing and annotation.</title>
        <authorList>
            <consortium name="The Broad Institute Genomics Platform"/>
            <consortium name="The Broad Institute Genome Sequencing Center for Infectious Disease"/>
            <person name="Wu L."/>
            <person name="Ma J."/>
        </authorList>
    </citation>
    <scope>NUCLEOTIDE SEQUENCE [LARGE SCALE GENOMIC DNA]</scope>
    <source>
        <strain evidence="6">CGMCC 1.12286</strain>
    </source>
</reference>
<dbReference type="InterPro" id="IPR008979">
    <property type="entry name" value="Galactose-bd-like_sf"/>
</dbReference>
<organism evidence="5 6">
    <name type="scientific">Alicyclobacillus fodiniaquatilis</name>
    <dbReference type="NCBI Taxonomy" id="1661150"/>
    <lineage>
        <taxon>Bacteria</taxon>
        <taxon>Bacillati</taxon>
        <taxon>Bacillota</taxon>
        <taxon>Bacilli</taxon>
        <taxon>Bacillales</taxon>
        <taxon>Alicyclobacillaceae</taxon>
        <taxon>Alicyclobacillus</taxon>
    </lineage>
</organism>
<dbReference type="Pfam" id="PF20957">
    <property type="entry name" value="GxGYxYP_N_2nd"/>
    <property type="match status" value="1"/>
</dbReference>
<protein>
    <submittedName>
        <fullName evidence="5">GxGYxYP domain-containing protein</fullName>
    </submittedName>
</protein>
<feature type="region of interest" description="Disordered" evidence="1">
    <location>
        <begin position="566"/>
        <end position="614"/>
    </location>
</feature>
<evidence type="ECO:0000259" key="4">
    <source>
        <dbReference type="Pfam" id="PF20958"/>
    </source>
</evidence>
<dbReference type="EMBL" id="JBHUCX010000030">
    <property type="protein sequence ID" value="MFD1675597.1"/>
    <property type="molecule type" value="Genomic_DNA"/>
</dbReference>
<evidence type="ECO:0000313" key="5">
    <source>
        <dbReference type="EMBL" id="MFD1675597.1"/>
    </source>
</evidence>
<dbReference type="InterPro" id="IPR048310">
    <property type="entry name" value="GxGYxYP_N_2nd"/>
</dbReference>
<dbReference type="Pfam" id="PF14323">
    <property type="entry name" value="GxGYxYP_C"/>
    <property type="match status" value="1"/>
</dbReference>
<comment type="caution">
    <text evidence="5">The sequence shown here is derived from an EMBL/GenBank/DDBJ whole genome shotgun (WGS) entry which is preliminary data.</text>
</comment>
<dbReference type="RefSeq" id="WP_377943481.1">
    <property type="nucleotide sequence ID" value="NZ_JBHUCX010000030.1"/>
</dbReference>
<accession>A0ABW4JGY6</accession>
<dbReference type="SUPFAM" id="SSF49785">
    <property type="entry name" value="Galactose-binding domain-like"/>
    <property type="match status" value="1"/>
</dbReference>
<dbReference type="PANTHER" id="PTHR37321">
    <property type="entry name" value="EXPORTED PROTEIN-RELATED"/>
    <property type="match status" value="1"/>
</dbReference>
<dbReference type="Proteomes" id="UP001597079">
    <property type="component" value="Unassembled WGS sequence"/>
</dbReference>
<dbReference type="Gene3D" id="3.20.20.490">
    <property type="entry name" value="GxGYxYP glycoside hydrolase, C-terminal domain"/>
    <property type="match status" value="1"/>
</dbReference>
<evidence type="ECO:0000256" key="1">
    <source>
        <dbReference type="SAM" id="MobiDB-lite"/>
    </source>
</evidence>
<feature type="compositionally biased region" description="Polar residues" evidence="1">
    <location>
        <begin position="605"/>
        <end position="614"/>
    </location>
</feature>
<dbReference type="InterPro" id="IPR038410">
    <property type="entry name" value="GxGYxYP_C_sf"/>
</dbReference>
<evidence type="ECO:0000313" key="6">
    <source>
        <dbReference type="Proteomes" id="UP001597079"/>
    </source>
</evidence>
<evidence type="ECO:0000259" key="3">
    <source>
        <dbReference type="Pfam" id="PF20957"/>
    </source>
</evidence>
<sequence length="728" mass="78452">MHKFVRKMIRPTVGLVAGASTLFSTVELVDAQTNSPVVASSTSIDRGKSITADQLWIKFSKPKSLIAADIQTASSDVKLAAVTLQGAYNQQQLSTRIYLSQTAQDQTWLQQAVPKDVRVTDLSVSQSDPNAVLEALLAQYGHSIKGAIVTDPSNPDTVNLATTLAGIDDAMVITPSQEALVESYGIKILHDFRDDHLTGTVATYQWAIENLLPKTTTKDLVMLSPGTTGDIRDYAVATKSFVFYLTSTDPQQKALMDEILQHTPANTPILGYVPNENPDVAELSREGHFLNASDQLANESVWASMPSPKSFQQSQPHAVKATPNTVYVAFLASDGDNAQYIQHRMLQLWQDPNLGAVPTGWTIAPGMIDFAPTLMSFYYQHMPKNSELVSGPSGVGYATAETGANLVQFAKLSGDFMRRDDLHTVDYYGSVGSLDTYAQVSGVTGIAYNGPLVSENSGQTAIYGQTNGYIKTPSDLLYTIEQQATNGQIGQPLFLEPLVDTWTLTPSDELAIAQNLTLYGEKTGQKFVFLTPSELALTMKAYQNHQEEELPTYNAQAIPGSALLKDGPPAQLTGYTPPSPQGPNLVSNPSGEEGTQGWSIADGGNDSTLTSTTYEGGPALDWQIPGNLSSSDWVHYYPLVQNGKTYTFSVQVAGTGQVYMDIFNGAGDNETLPVTLSKNYQTLTWTVSIPDNAPGGQTGSAPQLQVRLPGSSSTTTVYIRNASVQLSN</sequence>
<dbReference type="PANTHER" id="PTHR37321:SF1">
    <property type="entry name" value="EXPORTED PROTEIN"/>
    <property type="match status" value="1"/>
</dbReference>
<name>A0ABW4JGY6_9BACL</name>
<feature type="domain" description="GxGYxYP putative glycoside hydrolase third N-terminal" evidence="4">
    <location>
        <begin position="224"/>
        <end position="303"/>
    </location>
</feature>
<dbReference type="Pfam" id="PF20958">
    <property type="entry name" value="GxGYxYP_N_3rd"/>
    <property type="match status" value="1"/>
</dbReference>
<feature type="domain" description="GxGYxYP putative glycoside hydrolase C-terminal" evidence="2">
    <location>
        <begin position="324"/>
        <end position="535"/>
    </location>
</feature>